<proteinExistence type="predicted"/>
<name>A0AAU9E7T5_9FIRM</name>
<evidence type="ECO:0000313" key="3">
    <source>
        <dbReference type="Proteomes" id="UP001321786"/>
    </source>
</evidence>
<organism evidence="2 3">
    <name type="scientific">Helicovermis profundi</name>
    <dbReference type="NCBI Taxonomy" id="3065157"/>
    <lineage>
        <taxon>Bacteria</taxon>
        <taxon>Bacillati</taxon>
        <taxon>Bacillota</taxon>
        <taxon>Clostridia</taxon>
        <taxon>Helicovermis</taxon>
    </lineage>
</organism>
<sequence>MFKKLVYEYIDLTAAMLSALKSRRFDIFENLISSRKDILNKIEKIDDKYIIENEKEIIKDKILKLESSIKVEMDEMKRELEGEQNKNKLKLKEIETKRKVHSSYRNINENSGLIFDRKK</sequence>
<dbReference type="RefSeq" id="WP_338535794.1">
    <property type="nucleotide sequence ID" value="NZ_AP028654.1"/>
</dbReference>
<evidence type="ECO:0000313" key="2">
    <source>
        <dbReference type="EMBL" id="BEP30195.1"/>
    </source>
</evidence>
<dbReference type="AlphaFoldDB" id="A0AAU9E7T5"/>
<dbReference type="KEGG" id="hprf:HLPR_25260"/>
<feature type="coiled-coil region" evidence="1">
    <location>
        <begin position="66"/>
        <end position="97"/>
    </location>
</feature>
<protein>
    <recommendedName>
        <fullName evidence="4">Flagellar protein FliT</fullName>
    </recommendedName>
</protein>
<keyword evidence="3" id="KW-1185">Reference proteome</keyword>
<evidence type="ECO:0008006" key="4">
    <source>
        <dbReference type="Google" id="ProtNLM"/>
    </source>
</evidence>
<dbReference type="EMBL" id="AP028654">
    <property type="protein sequence ID" value="BEP30195.1"/>
    <property type="molecule type" value="Genomic_DNA"/>
</dbReference>
<gene>
    <name evidence="2" type="ORF">HLPR_25260</name>
</gene>
<reference evidence="2 3" key="1">
    <citation type="submission" date="2023-08" db="EMBL/GenBank/DDBJ databases">
        <title>Helicovermis profunda gen. nov., sp. nov., a novel mesophilic, fermentative bacterium within the Bacillota from a deep-sea hydrothermal vent chimney.</title>
        <authorList>
            <person name="Miyazaki U."/>
            <person name="Mizutani D."/>
            <person name="Hashimoto Y."/>
            <person name="Tame A."/>
            <person name="Sawayama S."/>
            <person name="Miyazaki J."/>
            <person name="Takai K."/>
            <person name="Nakagawa S."/>
        </authorList>
    </citation>
    <scope>NUCLEOTIDE SEQUENCE [LARGE SCALE GENOMIC DNA]</scope>
    <source>
        <strain evidence="2 3">S502</strain>
    </source>
</reference>
<dbReference type="Proteomes" id="UP001321786">
    <property type="component" value="Chromosome"/>
</dbReference>
<keyword evidence="1" id="KW-0175">Coiled coil</keyword>
<accession>A0AAU9E7T5</accession>
<evidence type="ECO:0000256" key="1">
    <source>
        <dbReference type="SAM" id="Coils"/>
    </source>
</evidence>